<accession>A0AA40KW27</accession>
<dbReference type="EMBL" id="JAHYIQ010000002">
    <property type="protein sequence ID" value="KAK1134986.1"/>
    <property type="molecule type" value="Genomic_DNA"/>
</dbReference>
<gene>
    <name evidence="2" type="ORF">K0M31_007752</name>
</gene>
<keyword evidence="3" id="KW-1185">Reference proteome</keyword>
<name>A0AA40KW27_9HYME</name>
<evidence type="ECO:0000256" key="1">
    <source>
        <dbReference type="SAM" id="SignalP"/>
    </source>
</evidence>
<feature type="signal peptide" evidence="1">
    <location>
        <begin position="1"/>
        <end position="18"/>
    </location>
</feature>
<organism evidence="2 3">
    <name type="scientific">Melipona bicolor</name>
    <dbReference type="NCBI Taxonomy" id="60889"/>
    <lineage>
        <taxon>Eukaryota</taxon>
        <taxon>Metazoa</taxon>
        <taxon>Ecdysozoa</taxon>
        <taxon>Arthropoda</taxon>
        <taxon>Hexapoda</taxon>
        <taxon>Insecta</taxon>
        <taxon>Pterygota</taxon>
        <taxon>Neoptera</taxon>
        <taxon>Endopterygota</taxon>
        <taxon>Hymenoptera</taxon>
        <taxon>Apocrita</taxon>
        <taxon>Aculeata</taxon>
        <taxon>Apoidea</taxon>
        <taxon>Anthophila</taxon>
        <taxon>Apidae</taxon>
        <taxon>Melipona</taxon>
    </lineage>
</organism>
<sequence>MTFLPTLMIVVACLPSEFFDVLLRLNASRPHDSVLQLQYFLGEQKYLSLMRICQESIYFLSAAITIATESLYAMLIQHVTSLVEIVR</sequence>
<dbReference type="Proteomes" id="UP001177670">
    <property type="component" value="Unassembled WGS sequence"/>
</dbReference>
<proteinExistence type="predicted"/>
<comment type="caution">
    <text evidence="2">The sequence shown here is derived from an EMBL/GenBank/DDBJ whole genome shotgun (WGS) entry which is preliminary data.</text>
</comment>
<feature type="chain" id="PRO_5041458657" evidence="1">
    <location>
        <begin position="19"/>
        <end position="87"/>
    </location>
</feature>
<evidence type="ECO:0000313" key="3">
    <source>
        <dbReference type="Proteomes" id="UP001177670"/>
    </source>
</evidence>
<keyword evidence="1" id="KW-0732">Signal</keyword>
<evidence type="ECO:0000313" key="2">
    <source>
        <dbReference type="EMBL" id="KAK1134986.1"/>
    </source>
</evidence>
<protein>
    <submittedName>
        <fullName evidence="2">Uncharacterized protein</fullName>
    </submittedName>
</protein>
<dbReference type="AlphaFoldDB" id="A0AA40KW27"/>
<reference evidence="2" key="1">
    <citation type="submission" date="2021-10" db="EMBL/GenBank/DDBJ databases">
        <title>Melipona bicolor Genome sequencing and assembly.</title>
        <authorList>
            <person name="Araujo N.S."/>
            <person name="Arias M.C."/>
        </authorList>
    </citation>
    <scope>NUCLEOTIDE SEQUENCE</scope>
    <source>
        <strain evidence="2">USP_2M_L1-L4_2017</strain>
        <tissue evidence="2">Whole body</tissue>
    </source>
</reference>